<evidence type="ECO:0000256" key="1">
    <source>
        <dbReference type="ARBA" id="ARBA00006484"/>
    </source>
</evidence>
<dbReference type="OrthoDB" id="5457012at2"/>
<dbReference type="PRINTS" id="PR00080">
    <property type="entry name" value="SDRFAMILY"/>
</dbReference>
<comment type="similarity">
    <text evidence="1">Belongs to the short-chain dehydrogenases/reductases (SDR) family.</text>
</comment>
<dbReference type="InterPro" id="IPR036291">
    <property type="entry name" value="NAD(P)-bd_dom_sf"/>
</dbReference>
<dbReference type="Gene3D" id="3.40.50.720">
    <property type="entry name" value="NAD(P)-binding Rossmann-like Domain"/>
    <property type="match status" value="1"/>
</dbReference>
<dbReference type="SUPFAM" id="SSF51735">
    <property type="entry name" value="NAD(P)-binding Rossmann-fold domains"/>
    <property type="match status" value="1"/>
</dbReference>
<dbReference type="PRINTS" id="PR00081">
    <property type="entry name" value="GDHRDH"/>
</dbReference>
<name>A0A4R7BTW6_9HYPH</name>
<gene>
    <name evidence="3" type="ORF">EV668_3669</name>
</gene>
<dbReference type="PANTHER" id="PTHR24321">
    <property type="entry name" value="DEHYDROGENASES, SHORT CHAIN"/>
    <property type="match status" value="1"/>
</dbReference>
<dbReference type="PROSITE" id="PS00061">
    <property type="entry name" value="ADH_SHORT"/>
    <property type="match status" value="1"/>
</dbReference>
<dbReference type="InterPro" id="IPR020904">
    <property type="entry name" value="Sc_DH/Rdtase_CS"/>
</dbReference>
<proteinExistence type="inferred from homology"/>
<comment type="caution">
    <text evidence="3">The sequence shown here is derived from an EMBL/GenBank/DDBJ whole genome shotgun (WGS) entry which is preliminary data.</text>
</comment>
<dbReference type="AlphaFoldDB" id="A0A4R7BTW6"/>
<dbReference type="Proteomes" id="UP000295122">
    <property type="component" value="Unassembled WGS sequence"/>
</dbReference>
<reference evidence="3 4" key="1">
    <citation type="submission" date="2019-03" db="EMBL/GenBank/DDBJ databases">
        <title>Genomic Encyclopedia of Type Strains, Phase IV (KMG-IV): sequencing the most valuable type-strain genomes for metagenomic binning, comparative biology and taxonomic classification.</title>
        <authorList>
            <person name="Goeker M."/>
        </authorList>
    </citation>
    <scope>NUCLEOTIDE SEQUENCE [LARGE SCALE GENOMIC DNA]</scope>
    <source>
        <strain evidence="3 4">DSM 25903</strain>
    </source>
</reference>
<organism evidence="3 4">
    <name type="scientific">Enterovirga rhinocerotis</name>
    <dbReference type="NCBI Taxonomy" id="1339210"/>
    <lineage>
        <taxon>Bacteria</taxon>
        <taxon>Pseudomonadati</taxon>
        <taxon>Pseudomonadota</taxon>
        <taxon>Alphaproteobacteria</taxon>
        <taxon>Hyphomicrobiales</taxon>
        <taxon>Methylobacteriaceae</taxon>
        <taxon>Enterovirga</taxon>
    </lineage>
</organism>
<keyword evidence="2" id="KW-0560">Oxidoreductase</keyword>
<dbReference type="GO" id="GO:0016491">
    <property type="term" value="F:oxidoreductase activity"/>
    <property type="evidence" value="ECO:0007669"/>
    <property type="project" value="UniProtKB-KW"/>
</dbReference>
<dbReference type="RefSeq" id="WP_133772695.1">
    <property type="nucleotide sequence ID" value="NZ_SNZR01000014.1"/>
</dbReference>
<evidence type="ECO:0000313" key="3">
    <source>
        <dbReference type="EMBL" id="TDR89180.1"/>
    </source>
</evidence>
<dbReference type="FunFam" id="3.40.50.720:FF:000084">
    <property type="entry name" value="Short-chain dehydrogenase reductase"/>
    <property type="match status" value="1"/>
</dbReference>
<dbReference type="Pfam" id="PF13561">
    <property type="entry name" value="adh_short_C2"/>
    <property type="match status" value="1"/>
</dbReference>
<protein>
    <submittedName>
        <fullName evidence="3">NAD(P)-dependent dehydrogenase (Short-subunit alcohol dehydrogenase family)</fullName>
    </submittedName>
</protein>
<sequence length="264" mass="27745">MAVLDGKVAIVTGGARSQGEAEARLFAKSGAAVAICDVLEAEGRALADELTAAGHAARFYKLDVSAQENWAGVVADVLAWQGRIDILVNNAGIVNRKTIETVSLEAWNRLLAVNLTGALLGIQAVVPAMRKAGGGSIINISSNSAFAGHYDPAYTCSKWALRGLTRTAAMEFVTDNIRVNSVCPGLIVTDLNRDAAHLEPMRRLTPMGRAGTSEEVADLVLFLAGSTSSYITGEDFTIDGGFTASAAYRHIAVEAGFVPPPNKE</sequence>
<evidence type="ECO:0000256" key="2">
    <source>
        <dbReference type="ARBA" id="ARBA00023002"/>
    </source>
</evidence>
<keyword evidence="4" id="KW-1185">Reference proteome</keyword>
<evidence type="ECO:0000313" key="4">
    <source>
        <dbReference type="Proteomes" id="UP000295122"/>
    </source>
</evidence>
<dbReference type="InterPro" id="IPR002347">
    <property type="entry name" value="SDR_fam"/>
</dbReference>
<accession>A0A4R7BTW6</accession>
<dbReference type="EMBL" id="SNZR01000014">
    <property type="protein sequence ID" value="TDR89180.1"/>
    <property type="molecule type" value="Genomic_DNA"/>
</dbReference>
<dbReference type="PANTHER" id="PTHR24321:SF15">
    <property type="entry name" value="OXIDOREDUCTASE UCPA"/>
    <property type="match status" value="1"/>
</dbReference>